<feature type="region of interest" description="Disordered" evidence="2">
    <location>
        <begin position="69"/>
        <end position="92"/>
    </location>
</feature>
<name>A0A3R7MBE8_PENVA</name>
<dbReference type="STRING" id="6689.A0A3R7MBE8"/>
<evidence type="ECO:0000313" key="5">
    <source>
        <dbReference type="Proteomes" id="UP000283509"/>
    </source>
</evidence>
<dbReference type="Proteomes" id="UP000283509">
    <property type="component" value="Unassembled WGS sequence"/>
</dbReference>
<keyword evidence="1" id="KW-0880">Kelch repeat</keyword>
<comment type="caution">
    <text evidence="4">The sequence shown here is derived from an EMBL/GenBank/DDBJ whole genome shotgun (WGS) entry which is preliminary data.</text>
</comment>
<dbReference type="InterPro" id="IPR006652">
    <property type="entry name" value="Kelch_1"/>
</dbReference>
<dbReference type="SUPFAM" id="SSF117281">
    <property type="entry name" value="Kelch motif"/>
    <property type="match status" value="1"/>
</dbReference>
<dbReference type="Pfam" id="PF01344">
    <property type="entry name" value="Kelch_1"/>
    <property type="match status" value="1"/>
</dbReference>
<accession>A0A3R7MBE8</accession>
<evidence type="ECO:0000256" key="3">
    <source>
        <dbReference type="SAM" id="Phobius"/>
    </source>
</evidence>
<dbReference type="EMBL" id="QCYY01001546">
    <property type="protein sequence ID" value="ROT77261.1"/>
    <property type="molecule type" value="Genomic_DNA"/>
</dbReference>
<reference evidence="4 5" key="1">
    <citation type="submission" date="2018-04" db="EMBL/GenBank/DDBJ databases">
        <authorList>
            <person name="Zhang X."/>
            <person name="Yuan J."/>
            <person name="Li F."/>
            <person name="Xiang J."/>
        </authorList>
    </citation>
    <scope>NUCLEOTIDE SEQUENCE [LARGE SCALE GENOMIC DNA]</scope>
    <source>
        <tissue evidence="4">Muscle</tissue>
    </source>
</reference>
<dbReference type="InterPro" id="IPR015915">
    <property type="entry name" value="Kelch-typ_b-propeller"/>
</dbReference>
<sequence>MQREGQQKTMWSSVVGGTGGDVPCARHKHAVCAAHPHVYLLGGRHGNLPLKDFWVYDLVTRTWREVRDDSGARPALPAAAHDGGRGGQAGRVRRRALHVQRDAALDLPPADSSAEPKGNSPQAKRPPLTDTHPSARLSFHSQIKREFPSQVTRDFFFLPLLSLSCFFINSYFLHSFLSFRFLPSASSPFIFLPLPFFA</sequence>
<feature type="transmembrane region" description="Helical" evidence="3">
    <location>
        <begin position="155"/>
        <end position="173"/>
    </location>
</feature>
<keyword evidence="3" id="KW-0472">Membrane</keyword>
<feature type="region of interest" description="Disordered" evidence="2">
    <location>
        <begin position="107"/>
        <end position="134"/>
    </location>
</feature>
<evidence type="ECO:0000256" key="1">
    <source>
        <dbReference type="ARBA" id="ARBA00022441"/>
    </source>
</evidence>
<dbReference type="SMART" id="SM00612">
    <property type="entry name" value="Kelch"/>
    <property type="match status" value="1"/>
</dbReference>
<reference evidence="4 5" key="2">
    <citation type="submission" date="2019-01" db="EMBL/GenBank/DDBJ databases">
        <title>The decoding of complex shrimp genome reveals the adaptation for benthos swimmer, frequently molting mechanism and breeding impact on genome.</title>
        <authorList>
            <person name="Sun Y."/>
            <person name="Gao Y."/>
            <person name="Yu Y."/>
        </authorList>
    </citation>
    <scope>NUCLEOTIDE SEQUENCE [LARGE SCALE GENOMIC DNA]</scope>
    <source>
        <tissue evidence="4">Muscle</tissue>
    </source>
</reference>
<dbReference type="AlphaFoldDB" id="A0A3R7MBE8"/>
<gene>
    <name evidence="4" type="ORF">C7M84_004118</name>
</gene>
<dbReference type="Gene3D" id="2.120.10.80">
    <property type="entry name" value="Kelch-type beta propeller"/>
    <property type="match status" value="1"/>
</dbReference>
<protein>
    <submittedName>
        <fullName evidence="4">Uncharacterized protein</fullName>
    </submittedName>
</protein>
<keyword evidence="3" id="KW-1133">Transmembrane helix</keyword>
<keyword evidence="3" id="KW-0812">Transmembrane</keyword>
<evidence type="ECO:0000313" key="4">
    <source>
        <dbReference type="EMBL" id="ROT77261.1"/>
    </source>
</evidence>
<evidence type="ECO:0000256" key="2">
    <source>
        <dbReference type="SAM" id="MobiDB-lite"/>
    </source>
</evidence>
<organism evidence="4 5">
    <name type="scientific">Penaeus vannamei</name>
    <name type="common">Whiteleg shrimp</name>
    <name type="synonym">Litopenaeus vannamei</name>
    <dbReference type="NCBI Taxonomy" id="6689"/>
    <lineage>
        <taxon>Eukaryota</taxon>
        <taxon>Metazoa</taxon>
        <taxon>Ecdysozoa</taxon>
        <taxon>Arthropoda</taxon>
        <taxon>Crustacea</taxon>
        <taxon>Multicrustacea</taxon>
        <taxon>Malacostraca</taxon>
        <taxon>Eumalacostraca</taxon>
        <taxon>Eucarida</taxon>
        <taxon>Decapoda</taxon>
        <taxon>Dendrobranchiata</taxon>
        <taxon>Penaeoidea</taxon>
        <taxon>Penaeidae</taxon>
        <taxon>Penaeus</taxon>
    </lineage>
</organism>
<proteinExistence type="predicted"/>
<keyword evidence="5" id="KW-1185">Reference proteome</keyword>